<dbReference type="PANTHER" id="PTHR33164">
    <property type="entry name" value="TRANSCRIPTIONAL REGULATOR, MARR FAMILY"/>
    <property type="match status" value="1"/>
</dbReference>
<dbReference type="PRINTS" id="PR00598">
    <property type="entry name" value="HTHMARR"/>
</dbReference>
<protein>
    <submittedName>
        <fullName evidence="5">MarR family transcriptional regulator</fullName>
    </submittedName>
</protein>
<sequence>MPPPARPDPLDPVVDAVLASSRALVAVSARSIADTTGVTLPQYRLLVVLADRPRTLTELAAQLDVAPSTALRMVDRLESAGLVDRTVRPENRRETRLSLTDEGRRTVDTVTERRRRDLRTVVALIPDEERAGVARAMAAFAAAADRAWTASEEG</sequence>
<evidence type="ECO:0000259" key="4">
    <source>
        <dbReference type="PROSITE" id="PS50995"/>
    </source>
</evidence>
<dbReference type="RefSeq" id="WP_137450171.1">
    <property type="nucleotide sequence ID" value="NZ_SZZH01000003.1"/>
</dbReference>
<comment type="caution">
    <text evidence="5">The sequence shown here is derived from an EMBL/GenBank/DDBJ whole genome shotgun (WGS) entry which is preliminary data.</text>
</comment>
<dbReference type="InterPro" id="IPR023187">
    <property type="entry name" value="Tscrpt_reg_MarR-type_CS"/>
</dbReference>
<keyword evidence="2" id="KW-0238">DNA-binding</keyword>
<dbReference type="SMART" id="SM00347">
    <property type="entry name" value="HTH_MARR"/>
    <property type="match status" value="1"/>
</dbReference>
<keyword evidence="3" id="KW-0804">Transcription</keyword>
<dbReference type="EMBL" id="SZZH01000003">
    <property type="protein sequence ID" value="TKV58508.1"/>
    <property type="molecule type" value="Genomic_DNA"/>
</dbReference>
<dbReference type="Gene3D" id="1.10.10.10">
    <property type="entry name" value="Winged helix-like DNA-binding domain superfamily/Winged helix DNA-binding domain"/>
    <property type="match status" value="1"/>
</dbReference>
<dbReference type="Proteomes" id="UP000306985">
    <property type="component" value="Unassembled WGS sequence"/>
</dbReference>
<organism evidence="5 6">
    <name type="scientific">Nakamurella flava</name>
    <dbReference type="NCBI Taxonomy" id="2576308"/>
    <lineage>
        <taxon>Bacteria</taxon>
        <taxon>Bacillati</taxon>
        <taxon>Actinomycetota</taxon>
        <taxon>Actinomycetes</taxon>
        <taxon>Nakamurellales</taxon>
        <taxon>Nakamurellaceae</taxon>
        <taxon>Nakamurella</taxon>
    </lineage>
</organism>
<evidence type="ECO:0000313" key="6">
    <source>
        <dbReference type="Proteomes" id="UP000306985"/>
    </source>
</evidence>
<evidence type="ECO:0000313" key="5">
    <source>
        <dbReference type="EMBL" id="TKV58508.1"/>
    </source>
</evidence>
<dbReference type="InterPro" id="IPR039422">
    <property type="entry name" value="MarR/SlyA-like"/>
</dbReference>
<proteinExistence type="predicted"/>
<dbReference type="InterPro" id="IPR036388">
    <property type="entry name" value="WH-like_DNA-bd_sf"/>
</dbReference>
<feature type="domain" description="HTH marR-type" evidence="4">
    <location>
        <begin position="10"/>
        <end position="142"/>
    </location>
</feature>
<dbReference type="GO" id="GO:0003700">
    <property type="term" value="F:DNA-binding transcription factor activity"/>
    <property type="evidence" value="ECO:0007669"/>
    <property type="project" value="InterPro"/>
</dbReference>
<reference evidence="5 6" key="1">
    <citation type="submission" date="2019-05" db="EMBL/GenBank/DDBJ databases">
        <title>Nakamurella sp. N5BH11, whole genome shotgun sequence.</title>
        <authorList>
            <person name="Tuo L."/>
        </authorList>
    </citation>
    <scope>NUCLEOTIDE SEQUENCE [LARGE SCALE GENOMIC DNA]</scope>
    <source>
        <strain evidence="5 6">N5BH11</strain>
    </source>
</reference>
<dbReference type="InterPro" id="IPR000835">
    <property type="entry name" value="HTH_MarR-typ"/>
</dbReference>
<keyword evidence="6" id="KW-1185">Reference proteome</keyword>
<evidence type="ECO:0000256" key="2">
    <source>
        <dbReference type="ARBA" id="ARBA00023125"/>
    </source>
</evidence>
<evidence type="ECO:0000256" key="3">
    <source>
        <dbReference type="ARBA" id="ARBA00023163"/>
    </source>
</evidence>
<dbReference type="SUPFAM" id="SSF46785">
    <property type="entry name" value="Winged helix' DNA-binding domain"/>
    <property type="match status" value="1"/>
</dbReference>
<dbReference type="AlphaFoldDB" id="A0A4U6QEN1"/>
<dbReference type="PANTHER" id="PTHR33164:SF94">
    <property type="entry name" value="TRANSCRIPTIONAL REGULATORY PROTEIN-RELATED"/>
    <property type="match status" value="1"/>
</dbReference>
<dbReference type="PROSITE" id="PS01117">
    <property type="entry name" value="HTH_MARR_1"/>
    <property type="match status" value="1"/>
</dbReference>
<keyword evidence="1" id="KW-0805">Transcription regulation</keyword>
<dbReference type="PROSITE" id="PS50995">
    <property type="entry name" value="HTH_MARR_2"/>
    <property type="match status" value="1"/>
</dbReference>
<dbReference type="InterPro" id="IPR011991">
    <property type="entry name" value="ArsR-like_HTH"/>
</dbReference>
<dbReference type="Pfam" id="PF01047">
    <property type="entry name" value="MarR"/>
    <property type="match status" value="1"/>
</dbReference>
<dbReference type="CDD" id="cd00090">
    <property type="entry name" value="HTH_ARSR"/>
    <property type="match status" value="1"/>
</dbReference>
<gene>
    <name evidence="5" type="ORF">FDO65_13230</name>
</gene>
<name>A0A4U6QEN1_9ACTN</name>
<evidence type="ECO:0000256" key="1">
    <source>
        <dbReference type="ARBA" id="ARBA00023015"/>
    </source>
</evidence>
<dbReference type="GO" id="GO:0006950">
    <property type="term" value="P:response to stress"/>
    <property type="evidence" value="ECO:0007669"/>
    <property type="project" value="TreeGrafter"/>
</dbReference>
<accession>A0A4U6QEN1</accession>
<dbReference type="OrthoDB" id="3573114at2"/>
<dbReference type="GO" id="GO:0003677">
    <property type="term" value="F:DNA binding"/>
    <property type="evidence" value="ECO:0007669"/>
    <property type="project" value="UniProtKB-KW"/>
</dbReference>
<dbReference type="InterPro" id="IPR036390">
    <property type="entry name" value="WH_DNA-bd_sf"/>
</dbReference>